<keyword evidence="2" id="KW-0732">Signal</keyword>
<proteinExistence type="predicted"/>
<accession>A0A2T0SXY0</accession>
<dbReference type="AlphaFoldDB" id="A0A2T0SXY0"/>
<feature type="signal peptide" evidence="2">
    <location>
        <begin position="1"/>
        <end position="32"/>
    </location>
</feature>
<evidence type="ECO:0000256" key="1">
    <source>
        <dbReference type="SAM" id="MobiDB-lite"/>
    </source>
</evidence>
<evidence type="ECO:0000313" key="3">
    <source>
        <dbReference type="EMBL" id="PRY38274.1"/>
    </source>
</evidence>
<name>A0A2T0SXY0_9BACT</name>
<reference evidence="3 4" key="1">
    <citation type="submission" date="2018-03" db="EMBL/GenBank/DDBJ databases">
        <title>Genomic Encyclopedia of Archaeal and Bacterial Type Strains, Phase II (KMG-II): from individual species to whole genera.</title>
        <authorList>
            <person name="Goeker M."/>
        </authorList>
    </citation>
    <scope>NUCLEOTIDE SEQUENCE [LARGE SCALE GENOMIC DNA]</scope>
    <source>
        <strain evidence="3 4">DSM 28354</strain>
    </source>
</reference>
<feature type="region of interest" description="Disordered" evidence="1">
    <location>
        <begin position="29"/>
        <end position="51"/>
    </location>
</feature>
<feature type="chain" id="PRO_5015574352" description="Lipoprotein" evidence="2">
    <location>
        <begin position="33"/>
        <end position="177"/>
    </location>
</feature>
<evidence type="ECO:0000256" key="2">
    <source>
        <dbReference type="SAM" id="SignalP"/>
    </source>
</evidence>
<organism evidence="3 4">
    <name type="scientific">Spirosoma oryzae</name>
    <dbReference type="NCBI Taxonomy" id="1469603"/>
    <lineage>
        <taxon>Bacteria</taxon>
        <taxon>Pseudomonadati</taxon>
        <taxon>Bacteroidota</taxon>
        <taxon>Cytophagia</taxon>
        <taxon>Cytophagales</taxon>
        <taxon>Cytophagaceae</taxon>
        <taxon>Spirosoma</taxon>
    </lineage>
</organism>
<dbReference type="EMBL" id="PVTE01000009">
    <property type="protein sequence ID" value="PRY38274.1"/>
    <property type="molecule type" value="Genomic_DNA"/>
</dbReference>
<gene>
    <name evidence="3" type="ORF">CLV58_1091</name>
</gene>
<keyword evidence="4" id="KW-1185">Reference proteome</keyword>
<comment type="caution">
    <text evidence="3">The sequence shown here is derived from an EMBL/GenBank/DDBJ whole genome shotgun (WGS) entry which is preliminary data.</text>
</comment>
<protein>
    <recommendedName>
        <fullName evidence="5">Lipoprotein</fullName>
    </recommendedName>
</protein>
<sequence length="177" mass="19424">MTFLHLPRLSTTAILLCLVGLISCGRSSQSGADPTPQLPQPTNQPYPQSDGAPITPIFGNYTASWYEESSDRTNYPINNQTVSLSISPVAGDTVQVSIQATKNGKFSPGQNLTYTKAVVISRIFTDGSVTYYVYLTQPTQESCGYNTLYIYSNTTMDYFFVPPGNRPCVGSRIRLLK</sequence>
<evidence type="ECO:0008006" key="5">
    <source>
        <dbReference type="Google" id="ProtNLM"/>
    </source>
</evidence>
<dbReference type="Proteomes" id="UP000238375">
    <property type="component" value="Unassembled WGS sequence"/>
</dbReference>
<evidence type="ECO:0000313" key="4">
    <source>
        <dbReference type="Proteomes" id="UP000238375"/>
    </source>
</evidence>